<sequence length="360" mass="40937">MKFEITSGKDTTKGIKTLIYGTEGIGKTTLASQFPDPVFIDTEGSTTHFDNIKRLPKPLDWKELKDMIAWVSQEKPCQTLVIDTFDWAEMAEVDALCKENGWRSIESPGYGKGFTESAERIGGFLRYLETKLVDEGINVVLNCHAQTEKIELPEEQSAYDKYGLKLGSKTKSRTSALVKEWADMVLFCNYKTYVESVTSGMTKKGKATGGKERVMYAEHSAVWDAKNRFGLPAEMPMEYKQLAKIFDRKPKAQPVKPAPKKKEPKPEPVKEEPMKTEVFDTDSLAVTWPDSVPKTVRDICKKNSFMPDDIQRLLYNENIVKTPNFDLAKVPPKFWTSFTSEFETRWGPKLDIARQDNLPF</sequence>
<dbReference type="EMBL" id="CP011391">
    <property type="protein sequence ID" value="AMK54648.1"/>
    <property type="molecule type" value="Genomic_DNA"/>
</dbReference>
<proteinExistence type="predicted"/>
<feature type="region of interest" description="Disordered" evidence="1">
    <location>
        <begin position="250"/>
        <end position="275"/>
    </location>
</feature>
<evidence type="ECO:0000313" key="2">
    <source>
        <dbReference type="EMBL" id="AMK54648.1"/>
    </source>
</evidence>
<gene>
    <name evidence="2" type="ORF">AALO17_15140</name>
</gene>
<dbReference type="SUPFAM" id="SSF52540">
    <property type="entry name" value="P-loop containing nucleoside triphosphate hydrolases"/>
    <property type="match status" value="1"/>
</dbReference>
<feature type="compositionally biased region" description="Basic and acidic residues" evidence="1">
    <location>
        <begin position="260"/>
        <end position="275"/>
    </location>
</feature>
<reference evidence="2 3" key="1">
    <citation type="journal article" date="2016" name="Gut Pathog.">
        <title>Whole genome sequencing of "Faecalibaculum rodentium" ALO17, isolated from C57BL/6J laboratory mouse feces.</title>
        <authorList>
            <person name="Lim S."/>
            <person name="Chang D.H."/>
            <person name="Ahn S."/>
            <person name="Kim B.C."/>
        </authorList>
    </citation>
    <scope>NUCLEOTIDE SEQUENCE [LARGE SCALE GENOMIC DNA]</scope>
    <source>
        <strain evidence="2 3">Alo17</strain>
    </source>
</reference>
<evidence type="ECO:0000256" key="1">
    <source>
        <dbReference type="SAM" id="MobiDB-lite"/>
    </source>
</evidence>
<evidence type="ECO:0000313" key="3">
    <source>
        <dbReference type="Proteomes" id="UP000069771"/>
    </source>
</evidence>
<organism evidence="2 3">
    <name type="scientific">Faecalibaculum rodentium</name>
    <dbReference type="NCBI Taxonomy" id="1702221"/>
    <lineage>
        <taxon>Bacteria</taxon>
        <taxon>Bacillati</taxon>
        <taxon>Bacillota</taxon>
        <taxon>Erysipelotrichia</taxon>
        <taxon>Erysipelotrichales</taxon>
        <taxon>Erysipelotrichaceae</taxon>
        <taxon>Faecalibaculum</taxon>
    </lineage>
</organism>
<protein>
    <recommendedName>
        <fullName evidence="4">ATP-binding protein</fullName>
    </recommendedName>
</protein>
<dbReference type="GeneID" id="78478210"/>
<name>A0A140DVH1_9FIRM</name>
<evidence type="ECO:0008006" key="4">
    <source>
        <dbReference type="Google" id="ProtNLM"/>
    </source>
</evidence>
<dbReference type="InterPro" id="IPR027417">
    <property type="entry name" value="P-loop_NTPase"/>
</dbReference>
<dbReference type="Pfam" id="PF13479">
    <property type="entry name" value="AAA_24"/>
    <property type="match status" value="1"/>
</dbReference>
<accession>A0A140DVH1</accession>
<dbReference type="KEGG" id="fro:AALO17_15140"/>
<dbReference type="AlphaFoldDB" id="A0A140DVH1"/>
<dbReference type="Proteomes" id="UP000069771">
    <property type="component" value="Chromosome"/>
</dbReference>
<keyword evidence="3" id="KW-1185">Reference proteome</keyword>
<dbReference type="PATRIC" id="fig|1702221.3.peg.1471"/>
<dbReference type="STRING" id="1702221.AALO17_15140"/>
<dbReference type="RefSeq" id="WP_067557326.1">
    <property type="nucleotide sequence ID" value="NZ_CP011391.1"/>
</dbReference>
<dbReference type="OrthoDB" id="5413799at2"/>